<dbReference type="EMBL" id="SRLO01000725">
    <property type="protein sequence ID" value="TNN47775.1"/>
    <property type="molecule type" value="Genomic_DNA"/>
</dbReference>
<comment type="caution">
    <text evidence="2">The sequence shown here is derived from an EMBL/GenBank/DDBJ whole genome shotgun (WGS) entry which is preliminary data.</text>
</comment>
<reference evidence="2 3" key="1">
    <citation type="submission" date="2019-03" db="EMBL/GenBank/DDBJ databases">
        <title>First draft genome of Liparis tanakae, snailfish: a comprehensive survey of snailfish specific genes.</title>
        <authorList>
            <person name="Kim W."/>
            <person name="Song I."/>
            <person name="Jeong J.-H."/>
            <person name="Kim D."/>
            <person name="Kim S."/>
            <person name="Ryu S."/>
            <person name="Song J.Y."/>
            <person name="Lee S.K."/>
        </authorList>
    </citation>
    <scope>NUCLEOTIDE SEQUENCE [LARGE SCALE GENOMIC DNA]</scope>
    <source>
        <tissue evidence="2">Muscle</tissue>
    </source>
</reference>
<protein>
    <submittedName>
        <fullName evidence="2">Uncharacterized protein</fullName>
    </submittedName>
</protein>
<organism evidence="2 3">
    <name type="scientific">Liparis tanakae</name>
    <name type="common">Tanaka's snailfish</name>
    <dbReference type="NCBI Taxonomy" id="230148"/>
    <lineage>
        <taxon>Eukaryota</taxon>
        <taxon>Metazoa</taxon>
        <taxon>Chordata</taxon>
        <taxon>Craniata</taxon>
        <taxon>Vertebrata</taxon>
        <taxon>Euteleostomi</taxon>
        <taxon>Actinopterygii</taxon>
        <taxon>Neopterygii</taxon>
        <taxon>Teleostei</taxon>
        <taxon>Neoteleostei</taxon>
        <taxon>Acanthomorphata</taxon>
        <taxon>Eupercaria</taxon>
        <taxon>Perciformes</taxon>
        <taxon>Cottioidei</taxon>
        <taxon>Cottales</taxon>
        <taxon>Liparidae</taxon>
        <taxon>Liparis</taxon>
    </lineage>
</organism>
<evidence type="ECO:0000256" key="1">
    <source>
        <dbReference type="SAM" id="MobiDB-lite"/>
    </source>
</evidence>
<evidence type="ECO:0000313" key="3">
    <source>
        <dbReference type="Proteomes" id="UP000314294"/>
    </source>
</evidence>
<name>A0A4Z2G3Z2_9TELE</name>
<keyword evidence="3" id="KW-1185">Reference proteome</keyword>
<feature type="region of interest" description="Disordered" evidence="1">
    <location>
        <begin position="1"/>
        <end position="22"/>
    </location>
</feature>
<evidence type="ECO:0000313" key="2">
    <source>
        <dbReference type="EMBL" id="TNN47775.1"/>
    </source>
</evidence>
<sequence>MSSSPEALSTRPEASGVSSPVTVGGSCGGCSGYGGGLGVAVGGGSGSGSSSRALCAAQDGALMHNQPRREDNKRKGRIEQETVVRGERLECWRERRVNDVFKLLKQDPGNYIHEVFLDKTIDLDSLDFSSPKIAPQIWRAKPAIRAPFRFLPGVGGHGGLRHGGPHGAVHGPAPAPEVGAAESRCRGGRRCRRGVWEPWD</sequence>
<dbReference type="Proteomes" id="UP000314294">
    <property type="component" value="Unassembled WGS sequence"/>
</dbReference>
<proteinExistence type="predicted"/>
<dbReference type="AlphaFoldDB" id="A0A4Z2G3Z2"/>
<accession>A0A4Z2G3Z2</accession>
<gene>
    <name evidence="2" type="ORF">EYF80_042028</name>
</gene>